<reference evidence="2" key="1">
    <citation type="submission" date="2016-10" db="EMBL/GenBank/DDBJ databases">
        <title>Sequence of Gallionella enrichment culture.</title>
        <authorList>
            <person name="Poehlein A."/>
            <person name="Muehling M."/>
            <person name="Daniel R."/>
        </authorList>
    </citation>
    <scope>NUCLEOTIDE SEQUENCE</scope>
</reference>
<evidence type="ECO:0000256" key="1">
    <source>
        <dbReference type="SAM" id="MobiDB-lite"/>
    </source>
</evidence>
<feature type="region of interest" description="Disordered" evidence="1">
    <location>
        <begin position="85"/>
        <end position="108"/>
    </location>
</feature>
<gene>
    <name evidence="2" type="ORF">GALL_446390</name>
</gene>
<evidence type="ECO:0000313" key="2">
    <source>
        <dbReference type="EMBL" id="OIQ73718.1"/>
    </source>
</evidence>
<protein>
    <submittedName>
        <fullName evidence="2">Uncharacterized protein</fullName>
    </submittedName>
</protein>
<dbReference type="AlphaFoldDB" id="A0A1J5PQ50"/>
<comment type="caution">
    <text evidence="2">The sequence shown here is derived from an EMBL/GenBank/DDBJ whole genome shotgun (WGS) entry which is preliminary data.</text>
</comment>
<organism evidence="2">
    <name type="scientific">mine drainage metagenome</name>
    <dbReference type="NCBI Taxonomy" id="410659"/>
    <lineage>
        <taxon>unclassified sequences</taxon>
        <taxon>metagenomes</taxon>
        <taxon>ecological metagenomes</taxon>
    </lineage>
</organism>
<dbReference type="EMBL" id="MLJW01002762">
    <property type="protein sequence ID" value="OIQ73718.1"/>
    <property type="molecule type" value="Genomic_DNA"/>
</dbReference>
<accession>A0A1J5PQ50</accession>
<feature type="compositionally biased region" description="Basic and acidic residues" evidence="1">
    <location>
        <begin position="95"/>
        <end position="108"/>
    </location>
</feature>
<proteinExistence type="predicted"/>
<name>A0A1J5PQ50_9ZZZZ</name>
<sequence length="191" mass="20973">MVKRLANQALEFTDVAFDGPLARGSAGMTFALLILDPELVHGLLLEGFQRAGQRPDLVTALRISGVDGEIAGGHLQHRIAHGVQRPDNAAAHSRHGAEGQSERRSQKHKLECQRALGLGMLDGGILLGGIERAFGDNNRRGHVFDRKRAPLVSLHFGFLARQHGVHQTIPKCKKLRVEISPFRLCHRLDKA</sequence>